<organism evidence="1 2">
    <name type="scientific">Dolosigranulum pigrum</name>
    <dbReference type="NCBI Taxonomy" id="29394"/>
    <lineage>
        <taxon>Bacteria</taxon>
        <taxon>Bacillati</taxon>
        <taxon>Bacillota</taxon>
        <taxon>Bacilli</taxon>
        <taxon>Lactobacillales</taxon>
        <taxon>Carnobacteriaceae</taxon>
        <taxon>Dolosigranulum</taxon>
    </lineage>
</organism>
<accession>A0A516GHP6</accession>
<dbReference type="EMBL" id="CP041626">
    <property type="protein sequence ID" value="QDO91057.1"/>
    <property type="molecule type" value="Genomic_DNA"/>
</dbReference>
<sequence length="61" mass="7127">MFYYVVQWWPIDLGLLGTLIMLNLGVRYFSWQGFFIPIGLISLTMLVLHCIGKQGNKLYED</sequence>
<proteinExistence type="predicted"/>
<protein>
    <submittedName>
        <fullName evidence="1">Uncharacterized protein</fullName>
    </submittedName>
</protein>
<gene>
    <name evidence="1" type="ORF">FNV33_02960</name>
</gene>
<dbReference type="Proteomes" id="UP000315953">
    <property type="component" value="Chromosome"/>
</dbReference>
<evidence type="ECO:0000313" key="2">
    <source>
        <dbReference type="Proteomes" id="UP000315953"/>
    </source>
</evidence>
<name>A0A516GHP6_9LACT</name>
<evidence type="ECO:0000313" key="1">
    <source>
        <dbReference type="EMBL" id="QDO91057.1"/>
    </source>
</evidence>
<reference evidence="1 2" key="1">
    <citation type="submission" date="2019-07" db="EMBL/GenBank/DDBJ databases">
        <title>Genome assembly of a nasal isolate of Dolosigranulum pigrum from a chronic sinusitis patient.</title>
        <authorList>
            <person name="Baig S."/>
            <person name="Overballe-Petersen S."/>
            <person name="Kaspar U."/>
            <person name="Rendboe A."/>
            <person name="de Man T."/>
            <person name="Liu C."/>
            <person name="Price L.B."/>
            <person name="Stegger M."/>
            <person name="Becker K."/>
            <person name="Skytt Andersen P."/>
        </authorList>
    </citation>
    <scope>NUCLEOTIDE SEQUENCE [LARGE SCALE GENOMIC DNA]</scope>
    <source>
        <strain evidence="1 2">83VPs-KB5</strain>
    </source>
</reference>
<dbReference type="AlphaFoldDB" id="A0A516GHP6"/>
<dbReference type="KEGG" id="dpm:FNV33_02960"/>